<dbReference type="OrthoDB" id="5292153at2"/>
<dbReference type="AlphaFoldDB" id="A7GY52"/>
<dbReference type="Proteomes" id="UP000006380">
    <property type="component" value="Chromosome"/>
</dbReference>
<evidence type="ECO:0000313" key="12">
    <source>
        <dbReference type="Proteomes" id="UP000006380"/>
    </source>
</evidence>
<gene>
    <name evidence="11" type="primary">motS</name>
    <name evidence="11" type="ORF">CCV52592_1270</name>
</gene>
<evidence type="ECO:0000256" key="7">
    <source>
        <dbReference type="PROSITE-ProRule" id="PRU00473"/>
    </source>
</evidence>
<keyword evidence="5 9" id="KW-1133">Transmembrane helix</keyword>
<keyword evidence="11" id="KW-0282">Flagellum</keyword>
<dbReference type="RefSeq" id="WP_041743265.1">
    <property type="nucleotide sequence ID" value="NC_009715.2"/>
</dbReference>
<evidence type="ECO:0000256" key="9">
    <source>
        <dbReference type="SAM" id="Phobius"/>
    </source>
</evidence>
<keyword evidence="11" id="KW-0969">Cilium</keyword>
<dbReference type="Pfam" id="PF13677">
    <property type="entry name" value="MotB_plug"/>
    <property type="match status" value="1"/>
</dbReference>
<dbReference type="STRING" id="360105.CCV52592_1270"/>
<feature type="region of interest" description="Disordered" evidence="8">
    <location>
        <begin position="62"/>
        <end position="94"/>
    </location>
</feature>
<dbReference type="CDD" id="cd07185">
    <property type="entry name" value="OmpA_C-like"/>
    <property type="match status" value="1"/>
</dbReference>
<dbReference type="InterPro" id="IPR006665">
    <property type="entry name" value="OmpA-like"/>
</dbReference>
<dbReference type="GO" id="GO:0005886">
    <property type="term" value="C:plasma membrane"/>
    <property type="evidence" value="ECO:0007669"/>
    <property type="project" value="UniProtKB-SubCell"/>
</dbReference>
<sequence>MPKLINPNDCPKCMPEWLATFGDLMSLLLCFFVLLLSMATMDAKKVEAAVGSLAGALSVLEGGARPDNQDDQESELEKQIKKTKGQSTSSQGEFSELSATIKKINELLSASGAPEISIDESEDGFIIRLPSALLFERGKAQIENDDARLFLKRIAMVIAKLTPDVNIDIVGHTDDQRPDMNSIFKDNWQLSTARAISVVEEMVANGVDARRLIASGRASYDPFASNQTPEGRAKNNRVEIHFVSLDRKNKEATKKSILDVGK</sequence>
<accession>A7GY52</accession>
<dbReference type="PANTHER" id="PTHR30329">
    <property type="entry name" value="STATOR ELEMENT OF FLAGELLAR MOTOR COMPLEX"/>
    <property type="match status" value="1"/>
</dbReference>
<evidence type="ECO:0000256" key="5">
    <source>
        <dbReference type="ARBA" id="ARBA00022989"/>
    </source>
</evidence>
<evidence type="ECO:0000256" key="1">
    <source>
        <dbReference type="ARBA" id="ARBA00004162"/>
    </source>
</evidence>
<evidence type="ECO:0000256" key="8">
    <source>
        <dbReference type="SAM" id="MobiDB-lite"/>
    </source>
</evidence>
<dbReference type="PANTHER" id="PTHR30329:SF21">
    <property type="entry name" value="LIPOPROTEIN YIAD-RELATED"/>
    <property type="match status" value="1"/>
</dbReference>
<evidence type="ECO:0000256" key="2">
    <source>
        <dbReference type="ARBA" id="ARBA00008914"/>
    </source>
</evidence>
<dbReference type="KEGG" id="ccv:CCV52592_1270"/>
<evidence type="ECO:0000256" key="3">
    <source>
        <dbReference type="ARBA" id="ARBA00022475"/>
    </source>
</evidence>
<dbReference type="Pfam" id="PF00691">
    <property type="entry name" value="OmpA"/>
    <property type="match status" value="1"/>
</dbReference>
<feature type="transmembrane region" description="Helical" evidence="9">
    <location>
        <begin position="17"/>
        <end position="36"/>
    </location>
</feature>
<keyword evidence="4 9" id="KW-0812">Transmembrane</keyword>
<keyword evidence="3" id="KW-1003">Cell membrane</keyword>
<evidence type="ECO:0000256" key="6">
    <source>
        <dbReference type="ARBA" id="ARBA00023136"/>
    </source>
</evidence>
<evidence type="ECO:0000313" key="11">
    <source>
        <dbReference type="EMBL" id="EAU00162.3"/>
    </source>
</evidence>
<evidence type="ECO:0000256" key="4">
    <source>
        <dbReference type="ARBA" id="ARBA00022692"/>
    </source>
</evidence>
<dbReference type="InterPro" id="IPR025713">
    <property type="entry name" value="MotB-like_N_dom"/>
</dbReference>
<protein>
    <submittedName>
        <fullName evidence="11">Flagellar motor protein</fullName>
    </submittedName>
</protein>
<keyword evidence="12" id="KW-1185">Reference proteome</keyword>
<dbReference type="InterPro" id="IPR036737">
    <property type="entry name" value="OmpA-like_sf"/>
</dbReference>
<dbReference type="PROSITE" id="PS51123">
    <property type="entry name" value="OMPA_2"/>
    <property type="match status" value="1"/>
</dbReference>
<keyword evidence="11" id="KW-0966">Cell projection</keyword>
<dbReference type="EMBL" id="CP000767">
    <property type="protein sequence ID" value="EAU00162.3"/>
    <property type="molecule type" value="Genomic_DNA"/>
</dbReference>
<proteinExistence type="inferred from homology"/>
<feature type="domain" description="OmpA-like" evidence="10">
    <location>
        <begin position="122"/>
        <end position="246"/>
    </location>
</feature>
<comment type="similarity">
    <text evidence="2">Belongs to the MotB family.</text>
</comment>
<organism evidence="11 12">
    <name type="scientific">Campylobacter curvus (strain 525.92)</name>
    <dbReference type="NCBI Taxonomy" id="360105"/>
    <lineage>
        <taxon>Bacteria</taxon>
        <taxon>Pseudomonadati</taxon>
        <taxon>Campylobacterota</taxon>
        <taxon>Epsilonproteobacteria</taxon>
        <taxon>Campylobacterales</taxon>
        <taxon>Campylobacteraceae</taxon>
        <taxon>Campylobacter</taxon>
    </lineage>
</organism>
<dbReference type="SUPFAM" id="SSF103088">
    <property type="entry name" value="OmpA-like"/>
    <property type="match status" value="1"/>
</dbReference>
<reference evidence="11" key="1">
    <citation type="submission" date="2016-07" db="EMBL/GenBank/DDBJ databases">
        <title>Comparative genomics of the Campylobacter concisus group.</title>
        <authorList>
            <person name="Miller W.G."/>
            <person name="Yee E."/>
            <person name="Chapman M.H."/>
            <person name="Huynh S."/>
            <person name="Bono J.L."/>
            <person name="On S.L.W."/>
            <person name="StLeger J."/>
            <person name="Foster G."/>
            <person name="Parker C.T."/>
        </authorList>
    </citation>
    <scope>NUCLEOTIDE SEQUENCE</scope>
    <source>
        <strain evidence="11">525.92</strain>
    </source>
</reference>
<evidence type="ECO:0000259" key="10">
    <source>
        <dbReference type="PROSITE" id="PS51123"/>
    </source>
</evidence>
<comment type="subcellular location">
    <subcellularLocation>
        <location evidence="1">Cell membrane</location>
        <topology evidence="1">Single-pass membrane protein</topology>
    </subcellularLocation>
</comment>
<dbReference type="InterPro" id="IPR050330">
    <property type="entry name" value="Bact_OuterMem_StrucFunc"/>
</dbReference>
<keyword evidence="6 7" id="KW-0472">Membrane</keyword>
<dbReference type="Gene3D" id="3.30.1330.60">
    <property type="entry name" value="OmpA-like domain"/>
    <property type="match status" value="1"/>
</dbReference>
<name>A7GY52_CAMC5</name>